<dbReference type="Proteomes" id="UP000199518">
    <property type="component" value="Unassembled WGS sequence"/>
</dbReference>
<keyword evidence="3" id="KW-1185">Reference proteome</keyword>
<protein>
    <submittedName>
        <fullName evidence="2">Uncharacterized protein</fullName>
    </submittedName>
</protein>
<gene>
    <name evidence="2" type="ORF">SAMN05421753_108189</name>
</gene>
<keyword evidence="1" id="KW-1133">Transmembrane helix</keyword>
<sequence>MSHGSIAFLVIAGSALAWWFGVRTLFGERLGALHWIPVAIACLGIPIMIADVLFRSPYLSLTLICCWQLLGAALAIFGIVRTQWKQTES</sequence>
<evidence type="ECO:0000256" key="1">
    <source>
        <dbReference type="SAM" id="Phobius"/>
    </source>
</evidence>
<feature type="transmembrane region" description="Helical" evidence="1">
    <location>
        <begin position="6"/>
        <end position="26"/>
    </location>
</feature>
<evidence type="ECO:0000313" key="3">
    <source>
        <dbReference type="Proteomes" id="UP000199518"/>
    </source>
</evidence>
<reference evidence="3" key="1">
    <citation type="submission" date="2016-10" db="EMBL/GenBank/DDBJ databases">
        <authorList>
            <person name="Varghese N."/>
            <person name="Submissions S."/>
        </authorList>
    </citation>
    <scope>NUCLEOTIDE SEQUENCE [LARGE SCALE GENOMIC DNA]</scope>
    <source>
        <strain evidence="3">DSM 26348</strain>
    </source>
</reference>
<accession>A0A1I3HU56</accession>
<keyword evidence="1" id="KW-0812">Transmembrane</keyword>
<organism evidence="2 3">
    <name type="scientific">Planctomicrobium piriforme</name>
    <dbReference type="NCBI Taxonomy" id="1576369"/>
    <lineage>
        <taxon>Bacteria</taxon>
        <taxon>Pseudomonadati</taxon>
        <taxon>Planctomycetota</taxon>
        <taxon>Planctomycetia</taxon>
        <taxon>Planctomycetales</taxon>
        <taxon>Planctomycetaceae</taxon>
        <taxon>Planctomicrobium</taxon>
    </lineage>
</organism>
<evidence type="ECO:0000313" key="2">
    <source>
        <dbReference type="EMBL" id="SFI39060.1"/>
    </source>
</evidence>
<name>A0A1I3HU56_9PLAN</name>
<dbReference type="EMBL" id="FOQD01000008">
    <property type="protein sequence ID" value="SFI39060.1"/>
    <property type="molecule type" value="Genomic_DNA"/>
</dbReference>
<keyword evidence="1" id="KW-0472">Membrane</keyword>
<dbReference type="AlphaFoldDB" id="A0A1I3HU56"/>
<feature type="transmembrane region" description="Helical" evidence="1">
    <location>
        <begin position="33"/>
        <end position="54"/>
    </location>
</feature>
<proteinExistence type="predicted"/>
<feature type="transmembrane region" description="Helical" evidence="1">
    <location>
        <begin position="60"/>
        <end position="80"/>
    </location>
</feature>